<protein>
    <recommendedName>
        <fullName evidence="4">Chlorophyllase</fullName>
    </recommendedName>
</protein>
<evidence type="ECO:0000313" key="3">
    <source>
        <dbReference type="Proteomes" id="UP001605036"/>
    </source>
</evidence>
<evidence type="ECO:0008006" key="4">
    <source>
        <dbReference type="Google" id="ProtNLM"/>
    </source>
</evidence>
<name>A0ABD1YY35_9MARC</name>
<dbReference type="Gene3D" id="3.40.50.1820">
    <property type="entry name" value="alpha/beta hydrolase"/>
    <property type="match status" value="1"/>
</dbReference>
<gene>
    <name evidence="2" type="ORF">R1flu_006874</name>
</gene>
<evidence type="ECO:0000313" key="2">
    <source>
        <dbReference type="EMBL" id="KAL2635395.1"/>
    </source>
</evidence>
<dbReference type="AlphaFoldDB" id="A0ABD1YY35"/>
<evidence type="ECO:0000256" key="1">
    <source>
        <dbReference type="SAM" id="SignalP"/>
    </source>
</evidence>
<dbReference type="EMBL" id="JBHFFA010000003">
    <property type="protein sequence ID" value="KAL2635395.1"/>
    <property type="molecule type" value="Genomic_DNA"/>
</dbReference>
<reference evidence="2 3" key="1">
    <citation type="submission" date="2024-09" db="EMBL/GenBank/DDBJ databases">
        <title>Chromosome-scale assembly of Riccia fluitans.</title>
        <authorList>
            <person name="Paukszto L."/>
            <person name="Sawicki J."/>
            <person name="Karawczyk K."/>
            <person name="Piernik-Szablinska J."/>
            <person name="Szczecinska M."/>
            <person name="Mazdziarz M."/>
        </authorList>
    </citation>
    <scope>NUCLEOTIDE SEQUENCE [LARGE SCALE GENOMIC DNA]</scope>
    <source>
        <strain evidence="2">Rf_01</strain>
        <tissue evidence="2">Aerial parts of the thallus</tissue>
    </source>
</reference>
<comment type="caution">
    <text evidence="2">The sequence shown here is derived from an EMBL/GenBank/DDBJ whole genome shotgun (WGS) entry which is preliminary data.</text>
</comment>
<feature type="chain" id="PRO_5044796365" description="Chlorophyllase" evidence="1">
    <location>
        <begin position="26"/>
        <end position="371"/>
    </location>
</feature>
<organism evidence="2 3">
    <name type="scientific">Riccia fluitans</name>
    <dbReference type="NCBI Taxonomy" id="41844"/>
    <lineage>
        <taxon>Eukaryota</taxon>
        <taxon>Viridiplantae</taxon>
        <taxon>Streptophyta</taxon>
        <taxon>Embryophyta</taxon>
        <taxon>Marchantiophyta</taxon>
        <taxon>Marchantiopsida</taxon>
        <taxon>Marchantiidae</taxon>
        <taxon>Marchantiales</taxon>
        <taxon>Ricciaceae</taxon>
        <taxon>Riccia</taxon>
    </lineage>
</organism>
<dbReference type="InterPro" id="IPR017395">
    <property type="entry name" value="Chlorophyllase-like"/>
</dbReference>
<dbReference type="PANTHER" id="PTHR33428:SF2">
    <property type="entry name" value="CHLOROPHYLLASE-2"/>
    <property type="match status" value="1"/>
</dbReference>
<dbReference type="PANTHER" id="PTHR33428">
    <property type="entry name" value="CHLOROPHYLLASE-2, CHLOROPLASTIC"/>
    <property type="match status" value="1"/>
</dbReference>
<dbReference type="Pfam" id="PF07224">
    <property type="entry name" value="Chlorophyllase"/>
    <property type="match status" value="1"/>
</dbReference>
<dbReference type="SUPFAM" id="SSF53474">
    <property type="entry name" value="alpha/beta-Hydrolases"/>
    <property type="match status" value="1"/>
</dbReference>
<accession>A0ABD1YY35</accession>
<sequence length="371" mass="39640">MDVSVCRLWTLLATLLTVMVTCSRAVHHQNDPDAMGLAPDIYNEGPLKADLFTVYSAALRGHRHHRLSLAKVKSSELKLPQDPPRPLLIAAPTTAGKYPVVLFQHGYTMRNTYYSQLLNHIASHGFIVVAPQMYLWAGSDATGEIAAAASVLDWFPAGLKGALSHRVPAVEPDLTRTAVMGHSRGGKEVFGLVTGVCNTSLKISAVVGLDPVDGTGVGHQTIPPILKNSPHSLNLKIPTLITGAGLGPVGRFLFPACAPKGVSHDNFFSDSAAPAVHFVASEYGHMDYMDDDCPGAQGWMSFCLCKNGPSREPMRRFSAGIVVAFLQASLMQDSSQLSTALFNPSSAPLKLETPEIYGSLAEITNGVRASV</sequence>
<keyword evidence="3" id="KW-1185">Reference proteome</keyword>
<feature type="signal peptide" evidence="1">
    <location>
        <begin position="1"/>
        <end position="25"/>
    </location>
</feature>
<dbReference type="Proteomes" id="UP001605036">
    <property type="component" value="Unassembled WGS sequence"/>
</dbReference>
<dbReference type="InterPro" id="IPR029058">
    <property type="entry name" value="AB_hydrolase_fold"/>
</dbReference>
<proteinExistence type="predicted"/>
<keyword evidence="1" id="KW-0732">Signal</keyword>